<dbReference type="AlphaFoldDB" id="A0A2P5EUN4"/>
<evidence type="ECO:0000313" key="3">
    <source>
        <dbReference type="Proteomes" id="UP000237000"/>
    </source>
</evidence>
<comment type="caution">
    <text evidence="2">The sequence shown here is derived from an EMBL/GenBank/DDBJ whole genome shotgun (WGS) entry which is preliminary data.</text>
</comment>
<proteinExistence type="predicted"/>
<keyword evidence="1" id="KW-0472">Membrane</keyword>
<feature type="transmembrane region" description="Helical" evidence="1">
    <location>
        <begin position="39"/>
        <end position="65"/>
    </location>
</feature>
<keyword evidence="1" id="KW-1133">Transmembrane helix</keyword>
<evidence type="ECO:0000313" key="2">
    <source>
        <dbReference type="EMBL" id="PON89259.1"/>
    </source>
</evidence>
<keyword evidence="1" id="KW-0812">Transmembrane</keyword>
<evidence type="ECO:0000256" key="1">
    <source>
        <dbReference type="SAM" id="Phobius"/>
    </source>
</evidence>
<gene>
    <name evidence="2" type="ORF">TorRG33x02_149300</name>
</gene>
<dbReference type="InParanoid" id="A0A2P5EUN4"/>
<keyword evidence="3" id="KW-1185">Reference proteome</keyword>
<organism evidence="2 3">
    <name type="scientific">Trema orientale</name>
    <name type="common">Charcoal tree</name>
    <name type="synonym">Celtis orientalis</name>
    <dbReference type="NCBI Taxonomy" id="63057"/>
    <lineage>
        <taxon>Eukaryota</taxon>
        <taxon>Viridiplantae</taxon>
        <taxon>Streptophyta</taxon>
        <taxon>Embryophyta</taxon>
        <taxon>Tracheophyta</taxon>
        <taxon>Spermatophyta</taxon>
        <taxon>Magnoliopsida</taxon>
        <taxon>eudicotyledons</taxon>
        <taxon>Gunneridae</taxon>
        <taxon>Pentapetalae</taxon>
        <taxon>rosids</taxon>
        <taxon>fabids</taxon>
        <taxon>Rosales</taxon>
        <taxon>Cannabaceae</taxon>
        <taxon>Trema</taxon>
    </lineage>
</organism>
<dbReference type="Proteomes" id="UP000237000">
    <property type="component" value="Unassembled WGS sequence"/>
</dbReference>
<reference evidence="3" key="1">
    <citation type="submission" date="2016-06" db="EMBL/GenBank/DDBJ databases">
        <title>Parallel loss of symbiosis genes in relatives of nitrogen-fixing non-legume Parasponia.</title>
        <authorList>
            <person name="Van Velzen R."/>
            <person name="Holmer R."/>
            <person name="Bu F."/>
            <person name="Rutten L."/>
            <person name="Van Zeijl A."/>
            <person name="Liu W."/>
            <person name="Santuari L."/>
            <person name="Cao Q."/>
            <person name="Sharma T."/>
            <person name="Shen D."/>
            <person name="Roswanjaya Y."/>
            <person name="Wardhani T."/>
            <person name="Kalhor M.S."/>
            <person name="Jansen J."/>
            <person name="Van den Hoogen J."/>
            <person name="Gungor B."/>
            <person name="Hartog M."/>
            <person name="Hontelez J."/>
            <person name="Verver J."/>
            <person name="Yang W.-C."/>
            <person name="Schijlen E."/>
            <person name="Repin R."/>
            <person name="Schilthuizen M."/>
            <person name="Schranz E."/>
            <person name="Heidstra R."/>
            <person name="Miyata K."/>
            <person name="Fedorova E."/>
            <person name="Kohlen W."/>
            <person name="Bisseling T."/>
            <person name="Smit S."/>
            <person name="Geurts R."/>
        </authorList>
    </citation>
    <scope>NUCLEOTIDE SEQUENCE [LARGE SCALE GENOMIC DNA]</scope>
    <source>
        <strain evidence="3">cv. RG33-2</strain>
    </source>
</reference>
<dbReference type="EMBL" id="JXTC01000096">
    <property type="protein sequence ID" value="PON89259.1"/>
    <property type="molecule type" value="Genomic_DNA"/>
</dbReference>
<sequence length="67" mass="7155">AVCKWVGIVVLNGAQSTAGKVYEATCKLKAVISDTMLVYGYYAGFVGAPYMLGRALMSIFCGIIVDR</sequence>
<name>A0A2P5EUN4_TREOI</name>
<accession>A0A2P5EUN4</accession>
<protein>
    <submittedName>
        <fullName evidence="2">Uncharacterized protein</fullName>
    </submittedName>
</protein>
<feature type="non-terminal residue" evidence="2">
    <location>
        <position position="1"/>
    </location>
</feature>